<evidence type="ECO:0000259" key="3">
    <source>
        <dbReference type="Pfam" id="PF22669"/>
    </source>
</evidence>
<protein>
    <recommendedName>
        <fullName evidence="3">Inositol polyphosphate-related phosphatase domain-containing protein</fullName>
    </recommendedName>
</protein>
<dbReference type="PANTHER" id="PTHR45666">
    <property type="entry name" value="TYPE IV INOSITOL POLYPHOSPHATE 5-PHOSPHATASE 9"/>
    <property type="match status" value="1"/>
</dbReference>
<dbReference type="InterPro" id="IPR045849">
    <property type="entry name" value="IP5P_plant"/>
</dbReference>
<dbReference type="EMBL" id="CAJGYO010000013">
    <property type="protein sequence ID" value="CAD6265438.1"/>
    <property type="molecule type" value="Genomic_DNA"/>
</dbReference>
<evidence type="ECO:0000256" key="1">
    <source>
        <dbReference type="ARBA" id="ARBA00010768"/>
    </source>
</evidence>
<keyword evidence="5" id="KW-1185">Reference proteome</keyword>
<accession>A0A811R5X5</accession>
<proteinExistence type="inferred from homology"/>
<reference evidence="4" key="1">
    <citation type="submission" date="2020-10" db="EMBL/GenBank/DDBJ databases">
        <authorList>
            <person name="Han B."/>
            <person name="Lu T."/>
            <person name="Zhao Q."/>
            <person name="Huang X."/>
            <person name="Zhao Y."/>
        </authorList>
    </citation>
    <scope>NUCLEOTIDE SEQUENCE</scope>
</reference>
<feature type="domain" description="Inositol polyphosphate-related phosphatase" evidence="3">
    <location>
        <begin position="33"/>
        <end position="102"/>
    </location>
</feature>
<name>A0A811R5X5_9POAL</name>
<comment type="similarity">
    <text evidence="1">Belongs to the inositol polyphosphate 5-phosphatase family.</text>
</comment>
<evidence type="ECO:0000256" key="2">
    <source>
        <dbReference type="ARBA" id="ARBA00022801"/>
    </source>
</evidence>
<dbReference type="InterPro" id="IPR000300">
    <property type="entry name" value="IPPc"/>
</dbReference>
<dbReference type="GO" id="GO:0004445">
    <property type="term" value="F:inositol-polyphosphate 5-phosphatase activity"/>
    <property type="evidence" value="ECO:0007669"/>
    <property type="project" value="InterPro"/>
</dbReference>
<dbReference type="SUPFAM" id="SSF56219">
    <property type="entry name" value="DNase I-like"/>
    <property type="match status" value="1"/>
</dbReference>
<dbReference type="GO" id="GO:0046856">
    <property type="term" value="P:phosphatidylinositol dephosphorylation"/>
    <property type="evidence" value="ECO:0007669"/>
    <property type="project" value="InterPro"/>
</dbReference>
<dbReference type="Gene3D" id="3.60.10.10">
    <property type="entry name" value="Endonuclease/exonuclease/phosphatase"/>
    <property type="match status" value="1"/>
</dbReference>
<comment type="caution">
    <text evidence="4">The sequence shown here is derived from an EMBL/GenBank/DDBJ whole genome shotgun (WGS) entry which is preliminary data.</text>
</comment>
<evidence type="ECO:0000313" key="4">
    <source>
        <dbReference type="EMBL" id="CAD6265438.1"/>
    </source>
</evidence>
<evidence type="ECO:0000313" key="5">
    <source>
        <dbReference type="Proteomes" id="UP000604825"/>
    </source>
</evidence>
<sequence>MVGIFVSVLGQERPPHIRHLAISCVRAASAFPTGNKVQTDELCHVVLLGDLNYRIAMDNDEARQLVRARKWSMLLESDELLLELSKGQRFDGWHEGLVNLRP</sequence>
<dbReference type="PANTHER" id="PTHR45666:SF11">
    <property type="entry name" value="OS08G0425500 PROTEIN"/>
    <property type="match status" value="1"/>
</dbReference>
<gene>
    <name evidence="4" type="ORF">NCGR_LOCUS48743</name>
</gene>
<dbReference type="Pfam" id="PF22669">
    <property type="entry name" value="Exo_endo_phos2"/>
    <property type="match status" value="1"/>
</dbReference>
<dbReference type="OrthoDB" id="62798at2759"/>
<dbReference type="InterPro" id="IPR036691">
    <property type="entry name" value="Endo/exonu/phosph_ase_sf"/>
</dbReference>
<keyword evidence="2" id="KW-0378">Hydrolase</keyword>
<dbReference type="GO" id="GO:0034485">
    <property type="term" value="F:phosphatidylinositol-3,4,5-trisphosphate 5-phosphatase activity"/>
    <property type="evidence" value="ECO:0007669"/>
    <property type="project" value="TreeGrafter"/>
</dbReference>
<dbReference type="GO" id="GO:0004439">
    <property type="term" value="F:phosphatidylinositol-4,5-bisphosphate 5-phosphatase activity"/>
    <property type="evidence" value="ECO:0007669"/>
    <property type="project" value="TreeGrafter"/>
</dbReference>
<dbReference type="Proteomes" id="UP000604825">
    <property type="component" value="Unassembled WGS sequence"/>
</dbReference>
<dbReference type="AlphaFoldDB" id="A0A811R5X5"/>
<organism evidence="4 5">
    <name type="scientific">Miscanthus lutarioriparius</name>
    <dbReference type="NCBI Taxonomy" id="422564"/>
    <lineage>
        <taxon>Eukaryota</taxon>
        <taxon>Viridiplantae</taxon>
        <taxon>Streptophyta</taxon>
        <taxon>Embryophyta</taxon>
        <taxon>Tracheophyta</taxon>
        <taxon>Spermatophyta</taxon>
        <taxon>Magnoliopsida</taxon>
        <taxon>Liliopsida</taxon>
        <taxon>Poales</taxon>
        <taxon>Poaceae</taxon>
        <taxon>PACMAD clade</taxon>
        <taxon>Panicoideae</taxon>
        <taxon>Andropogonodae</taxon>
        <taxon>Andropogoneae</taxon>
        <taxon>Saccharinae</taxon>
        <taxon>Miscanthus</taxon>
    </lineage>
</organism>